<comment type="caution">
    <text evidence="2">The sequence shown here is derived from an EMBL/GenBank/DDBJ whole genome shotgun (WGS) entry which is preliminary data.</text>
</comment>
<evidence type="ECO:0000313" key="2">
    <source>
        <dbReference type="EMBL" id="ETJ15422.1"/>
    </source>
</evidence>
<keyword evidence="1" id="KW-1133">Transmembrane helix</keyword>
<reference evidence="2" key="1">
    <citation type="submission" date="2013-12" db="EMBL/GenBank/DDBJ databases">
        <title>A Varibaculum cambriense genome reconstructed from a premature infant gut community with otherwise low bacterial novelty that shifts toward anaerobic metabolism during the third week of life.</title>
        <authorList>
            <person name="Brown C.T."/>
            <person name="Sharon I."/>
            <person name="Thomas B.C."/>
            <person name="Castelle C.J."/>
            <person name="Morowitz M.J."/>
            <person name="Banfield J.F."/>
        </authorList>
    </citation>
    <scope>NUCLEOTIDE SEQUENCE</scope>
</reference>
<proteinExistence type="predicted"/>
<keyword evidence="1" id="KW-0472">Membrane</keyword>
<protein>
    <submittedName>
        <fullName evidence="2">Protein DltB</fullName>
    </submittedName>
</protein>
<dbReference type="AlphaFoldDB" id="W1WB27"/>
<name>W1WB27_9ZZZZ</name>
<sequence length="37" mass="4351">MNLTQYGDYFYLYILFVISVPVIILKSLGLKTKYYGL</sequence>
<gene>
    <name evidence="2" type="ORF">Q604_UNBc4C00290G0001</name>
</gene>
<accession>W1WB27</accession>
<organism evidence="2">
    <name type="scientific">human gut metagenome</name>
    <dbReference type="NCBI Taxonomy" id="408170"/>
    <lineage>
        <taxon>unclassified sequences</taxon>
        <taxon>metagenomes</taxon>
        <taxon>organismal metagenomes</taxon>
    </lineage>
</organism>
<feature type="non-terminal residue" evidence="2">
    <location>
        <position position="37"/>
    </location>
</feature>
<dbReference type="EMBL" id="AZMM01019071">
    <property type="protein sequence ID" value="ETJ15422.1"/>
    <property type="molecule type" value="Genomic_DNA"/>
</dbReference>
<evidence type="ECO:0000256" key="1">
    <source>
        <dbReference type="SAM" id="Phobius"/>
    </source>
</evidence>
<keyword evidence="1" id="KW-0812">Transmembrane</keyword>
<feature type="transmembrane region" description="Helical" evidence="1">
    <location>
        <begin position="6"/>
        <end position="25"/>
    </location>
</feature>